<dbReference type="AlphaFoldDB" id="A0A0R1QLF8"/>
<gene>
    <name evidence="4" type="ORF">FD29_GL001258</name>
</gene>
<evidence type="ECO:0000256" key="2">
    <source>
        <dbReference type="ARBA" id="ARBA00022842"/>
    </source>
</evidence>
<dbReference type="STRING" id="1423770.FD29_GL001258"/>
<dbReference type="PATRIC" id="fig|1423770.3.peg.1294"/>
<dbReference type="InterPro" id="IPR029065">
    <property type="entry name" value="Enolase_C-like"/>
</dbReference>
<dbReference type="SMART" id="SM00922">
    <property type="entry name" value="MR_MLE"/>
    <property type="match status" value="1"/>
</dbReference>
<dbReference type="GO" id="GO:0003824">
    <property type="term" value="F:catalytic activity"/>
    <property type="evidence" value="ECO:0007669"/>
    <property type="project" value="UniProtKB-ARBA"/>
</dbReference>
<dbReference type="InterPro" id="IPR029017">
    <property type="entry name" value="Enolase-like_N"/>
</dbReference>
<proteinExistence type="predicted"/>
<reference evidence="4 5" key="1">
    <citation type="journal article" date="2015" name="Genome Announc.">
        <title>Expanding the biotechnology potential of lactobacilli through comparative genomics of 213 strains and associated genera.</title>
        <authorList>
            <person name="Sun Z."/>
            <person name="Harris H.M."/>
            <person name="McCann A."/>
            <person name="Guo C."/>
            <person name="Argimon S."/>
            <person name="Zhang W."/>
            <person name="Yang X."/>
            <person name="Jeffery I.B."/>
            <person name="Cooney J.C."/>
            <person name="Kagawa T.F."/>
            <person name="Liu W."/>
            <person name="Song Y."/>
            <person name="Salvetti E."/>
            <person name="Wrobel A."/>
            <person name="Rasinkangas P."/>
            <person name="Parkhill J."/>
            <person name="Rea M.C."/>
            <person name="O'Sullivan O."/>
            <person name="Ritari J."/>
            <person name="Douillard F.P."/>
            <person name="Paul Ross R."/>
            <person name="Yang R."/>
            <person name="Briner A.E."/>
            <person name="Felis G.E."/>
            <person name="de Vos W.M."/>
            <person name="Barrangou R."/>
            <person name="Klaenhammer T.R."/>
            <person name="Caufield P.W."/>
            <person name="Cui Y."/>
            <person name="Zhang H."/>
            <person name="O'Toole P.W."/>
        </authorList>
    </citation>
    <scope>NUCLEOTIDE SEQUENCE [LARGE SCALE GENOMIC DNA]</scope>
    <source>
        <strain evidence="4 5">DSM 14500</strain>
    </source>
</reference>
<organism evidence="4 5">
    <name type="scientific">Companilactobacillus mindensis DSM 14500</name>
    <dbReference type="NCBI Taxonomy" id="1423770"/>
    <lineage>
        <taxon>Bacteria</taxon>
        <taxon>Bacillati</taxon>
        <taxon>Bacillota</taxon>
        <taxon>Bacilli</taxon>
        <taxon>Lactobacillales</taxon>
        <taxon>Lactobacillaceae</taxon>
        <taxon>Companilactobacillus</taxon>
    </lineage>
</organism>
<evidence type="ECO:0000313" key="4">
    <source>
        <dbReference type="EMBL" id="KRL42949.1"/>
    </source>
</evidence>
<evidence type="ECO:0000256" key="1">
    <source>
        <dbReference type="ARBA" id="ARBA00022723"/>
    </source>
</evidence>
<keyword evidence="2" id="KW-0460">Magnesium</keyword>
<dbReference type="RefSeq" id="WP_057888635.1">
    <property type="nucleotide sequence ID" value="NZ_AZEZ01000095.1"/>
</dbReference>
<sequence>MAKIVGYGIYKLDIPLKRPFITSIRSSRNLKGILCKVVFEEGQVGWGEAAENIKLTGESREEMYRFAKDFFDEHLNEEAEDVLLSLQRFTNHVAPRYGMETAILDAAAKFNQTEINAELGIDVNTRRLNNDTTISILNTQQTIVETKQALSAGYKFLKYKVDANDVEMERILQLEQLIPSDVHIRIDPNQSWTYEKTLRAIQKLAGSSLQVDFIEQPVQTIMYDEMHQLSLKSVIPIVADESVFSLEDAKRVIDNGYGTAINIKLIKCGGPLEAVEIAKFAQRHGVDCLFGCTTESNIALTMAAYLSAGLPSVKAIDLDGLDYIVDSPFVGGINDDNGQIEIPEQNLGLGIDLQESKAEQYVKAF</sequence>
<dbReference type="InterPro" id="IPR013342">
    <property type="entry name" value="Mandelate_racemase_C"/>
</dbReference>
<dbReference type="SFLD" id="SFLDS00001">
    <property type="entry name" value="Enolase"/>
    <property type="match status" value="1"/>
</dbReference>
<accession>A0A0R1QLF8</accession>
<dbReference type="SUPFAM" id="SSF54826">
    <property type="entry name" value="Enolase N-terminal domain-like"/>
    <property type="match status" value="1"/>
</dbReference>
<feature type="domain" description="Mandelate racemase/muconate lactonizing enzyme C-terminal" evidence="3">
    <location>
        <begin position="139"/>
        <end position="236"/>
    </location>
</feature>
<dbReference type="Proteomes" id="UP000050872">
    <property type="component" value="Unassembled WGS sequence"/>
</dbReference>
<dbReference type="SFLD" id="SFLDF00009">
    <property type="entry name" value="o-succinylbenzoate_synthase"/>
    <property type="match status" value="1"/>
</dbReference>
<dbReference type="PANTHER" id="PTHR48073:SF2">
    <property type="entry name" value="O-SUCCINYLBENZOATE SYNTHASE"/>
    <property type="match status" value="1"/>
</dbReference>
<dbReference type="Pfam" id="PF13378">
    <property type="entry name" value="MR_MLE_C"/>
    <property type="match status" value="1"/>
</dbReference>
<protein>
    <submittedName>
        <fullName evidence="4">Mandelate racemase muconate lactonizing protein</fullName>
    </submittedName>
</protein>
<comment type="caution">
    <text evidence="4">The sequence shown here is derived from an EMBL/GenBank/DDBJ whole genome shotgun (WGS) entry which is preliminary data.</text>
</comment>
<dbReference type="SUPFAM" id="SSF51604">
    <property type="entry name" value="Enolase C-terminal domain-like"/>
    <property type="match status" value="1"/>
</dbReference>
<dbReference type="OrthoDB" id="9775391at2"/>
<dbReference type="Gene3D" id="3.20.20.120">
    <property type="entry name" value="Enolase-like C-terminal domain"/>
    <property type="match status" value="1"/>
</dbReference>
<dbReference type="EMBL" id="AZEZ01000095">
    <property type="protein sequence ID" value="KRL42949.1"/>
    <property type="molecule type" value="Genomic_DNA"/>
</dbReference>
<name>A0A0R1QLF8_9LACO</name>
<evidence type="ECO:0000313" key="5">
    <source>
        <dbReference type="Proteomes" id="UP000050872"/>
    </source>
</evidence>
<dbReference type="SFLD" id="SFLDG00180">
    <property type="entry name" value="muconate_cycloisomerase"/>
    <property type="match status" value="1"/>
</dbReference>
<keyword evidence="1" id="KW-0479">Metal-binding</keyword>
<evidence type="ECO:0000259" key="3">
    <source>
        <dbReference type="SMART" id="SM00922"/>
    </source>
</evidence>
<keyword evidence="5" id="KW-1185">Reference proteome</keyword>
<dbReference type="GO" id="GO:0046872">
    <property type="term" value="F:metal ion binding"/>
    <property type="evidence" value="ECO:0007669"/>
    <property type="project" value="UniProtKB-KW"/>
</dbReference>
<dbReference type="Gene3D" id="3.30.390.10">
    <property type="entry name" value="Enolase-like, N-terminal domain"/>
    <property type="match status" value="1"/>
</dbReference>
<dbReference type="InterPro" id="IPR036849">
    <property type="entry name" value="Enolase-like_C_sf"/>
</dbReference>
<dbReference type="PANTHER" id="PTHR48073">
    <property type="entry name" value="O-SUCCINYLBENZOATE SYNTHASE-RELATED"/>
    <property type="match status" value="1"/>
</dbReference>